<keyword evidence="1" id="KW-1133">Transmembrane helix</keyword>
<feature type="transmembrane region" description="Helical" evidence="1">
    <location>
        <begin position="82"/>
        <end position="104"/>
    </location>
</feature>
<keyword evidence="3" id="KW-1185">Reference proteome</keyword>
<dbReference type="EMBL" id="JABBYC010000086">
    <property type="protein sequence ID" value="MBL0888810.1"/>
    <property type="molecule type" value="Genomic_DNA"/>
</dbReference>
<comment type="caution">
    <text evidence="2">The sequence shown here is derived from an EMBL/GenBank/DDBJ whole genome shotgun (WGS) entry which is preliminary data.</text>
</comment>
<proteinExistence type="predicted"/>
<protein>
    <recommendedName>
        <fullName evidence="4">DUF4345 domain-containing protein</fullName>
    </recommendedName>
</protein>
<reference evidence="2 3" key="1">
    <citation type="journal article" date="2021" name="Arch. Microbiol.">
        <title>Myceligenerans indicum sp. nov., an actinobacterium isolated from mangrove sediment of Sundarbans, India.</title>
        <authorList>
            <person name="Asha K."/>
            <person name="Bhadury P."/>
        </authorList>
    </citation>
    <scope>NUCLEOTIDE SEQUENCE [LARGE SCALE GENOMIC DNA]</scope>
    <source>
        <strain evidence="2 3">I2</strain>
    </source>
</reference>
<accession>A0ABS1LRH8</accession>
<organism evidence="2 3">
    <name type="scientific">Myceligenerans indicum</name>
    <dbReference type="NCBI Taxonomy" id="2593663"/>
    <lineage>
        <taxon>Bacteria</taxon>
        <taxon>Bacillati</taxon>
        <taxon>Actinomycetota</taxon>
        <taxon>Actinomycetes</taxon>
        <taxon>Micrococcales</taxon>
        <taxon>Promicromonosporaceae</taxon>
        <taxon>Myceligenerans</taxon>
    </lineage>
</organism>
<feature type="transmembrane region" description="Helical" evidence="1">
    <location>
        <begin position="57"/>
        <end position="75"/>
    </location>
</feature>
<evidence type="ECO:0008006" key="4">
    <source>
        <dbReference type="Google" id="ProtNLM"/>
    </source>
</evidence>
<evidence type="ECO:0000313" key="2">
    <source>
        <dbReference type="EMBL" id="MBL0888810.1"/>
    </source>
</evidence>
<sequence>MTRTSALRVVRLSAIYDVLVTAAFALPWTAVPVLDGLARAHHALGLAGTAPASTDPYTVMFAGFTGSLVTVWAAVRLWRTSLALGAADSVARVLFAAAMGAALANGASHLVVGFLVPELLWCGVQATAVLRARRASARPPALLRSAAC</sequence>
<name>A0ABS1LRH8_9MICO</name>
<keyword evidence="1" id="KW-0472">Membrane</keyword>
<evidence type="ECO:0000256" key="1">
    <source>
        <dbReference type="SAM" id="Phobius"/>
    </source>
</evidence>
<dbReference type="Proteomes" id="UP000675409">
    <property type="component" value="Unassembled WGS sequence"/>
</dbReference>
<feature type="transmembrane region" description="Helical" evidence="1">
    <location>
        <begin position="12"/>
        <end position="31"/>
    </location>
</feature>
<evidence type="ECO:0000313" key="3">
    <source>
        <dbReference type="Proteomes" id="UP000675409"/>
    </source>
</evidence>
<dbReference type="RefSeq" id="WP_201851312.1">
    <property type="nucleotide sequence ID" value="NZ_JABBYC010000086.1"/>
</dbReference>
<keyword evidence="1" id="KW-0812">Transmembrane</keyword>
<gene>
    <name evidence="2" type="ORF">HGK34_21455</name>
</gene>